<comment type="subcellular location">
    <subcellularLocation>
        <location evidence="1">Periplasm</location>
    </subcellularLocation>
</comment>
<dbReference type="InterPro" id="IPR006059">
    <property type="entry name" value="SBP"/>
</dbReference>
<reference evidence="7" key="1">
    <citation type="submission" date="2018-02" db="EMBL/GenBank/DDBJ databases">
        <title>Genome sequence of Desulfocucumis palustris strain NAW-5.</title>
        <authorList>
            <person name="Watanabe M."/>
            <person name="Kojima H."/>
            <person name="Fukui M."/>
        </authorList>
    </citation>
    <scope>NUCLEOTIDE SEQUENCE [LARGE SCALE GENOMIC DNA]</scope>
    <source>
        <strain evidence="7">NAW-5</strain>
    </source>
</reference>
<dbReference type="EMBL" id="BFAV01000003">
    <property type="protein sequence ID" value="GBF31859.1"/>
    <property type="molecule type" value="Genomic_DNA"/>
</dbReference>
<dbReference type="GO" id="GO:0042597">
    <property type="term" value="C:periplasmic space"/>
    <property type="evidence" value="ECO:0007669"/>
    <property type="project" value="UniProtKB-SubCell"/>
</dbReference>
<feature type="binding site" evidence="5">
    <location>
        <position position="113"/>
    </location>
    <ligand>
        <name>spermidine</name>
        <dbReference type="ChEBI" id="CHEBI:57834"/>
    </ligand>
</feature>
<accession>A0A2L2X6U3</accession>
<keyword evidence="7" id="KW-1185">Reference proteome</keyword>
<sequence>MKGLLRTTKNKGGSRVKKIKKTAFLMGVLVLALSLLAGCGGGEKSNGTGEDGKISGELNLFNWSEYMPQSVIDKFQEKYGVKVNYGTYSSNEEMLAKLMAGASQYDLTVASGYMVDIMVKKGLLQEIDFNNIPNFNNIGEDFKNKDFDPENKYSVAYMWGGSVIAYNSDKVKIPITGYKDLWDPSLNNSLVVLDDHREIIGMTLKKLGYSENETDENKLKEAEAELKKLIPNIKAYDSDSPKTLLINGEAAAGLVWGAEAYLAQQENPAIKAVLPEEGMSLWQDCFVIPKDAPNKKAAEEFISFILDPEISAEISREFPYANPNMAAHQHIDKKILENPAVYPPAEALAKGEFIKDVGDATTIYDRIWSEVKTE</sequence>
<keyword evidence="2" id="KW-0813">Transport</keyword>
<evidence type="ECO:0000256" key="1">
    <source>
        <dbReference type="ARBA" id="ARBA00004418"/>
    </source>
</evidence>
<evidence type="ECO:0000256" key="3">
    <source>
        <dbReference type="ARBA" id="ARBA00022729"/>
    </source>
</evidence>
<dbReference type="Proteomes" id="UP000239549">
    <property type="component" value="Unassembled WGS sequence"/>
</dbReference>
<proteinExistence type="predicted"/>
<dbReference type="GO" id="GO:0015846">
    <property type="term" value="P:polyamine transport"/>
    <property type="evidence" value="ECO:0007669"/>
    <property type="project" value="InterPro"/>
</dbReference>
<evidence type="ECO:0000256" key="5">
    <source>
        <dbReference type="PIRSR" id="PIRSR019574-1"/>
    </source>
</evidence>
<organism evidence="6 7">
    <name type="scientific">Desulfocucumis palustris</name>
    <dbReference type="NCBI Taxonomy" id="1898651"/>
    <lineage>
        <taxon>Bacteria</taxon>
        <taxon>Bacillati</taxon>
        <taxon>Bacillota</taxon>
        <taxon>Clostridia</taxon>
        <taxon>Eubacteriales</taxon>
        <taxon>Desulfocucumaceae</taxon>
        <taxon>Desulfocucumis</taxon>
    </lineage>
</organism>
<dbReference type="AlphaFoldDB" id="A0A2L2X6U3"/>
<dbReference type="Gene3D" id="3.40.190.10">
    <property type="entry name" value="Periplasmic binding protein-like II"/>
    <property type="match status" value="2"/>
</dbReference>
<dbReference type="GO" id="GO:0019808">
    <property type="term" value="F:polyamine binding"/>
    <property type="evidence" value="ECO:0007669"/>
    <property type="project" value="InterPro"/>
</dbReference>
<feature type="binding site" evidence="5">
    <location>
        <begin position="195"/>
        <end position="198"/>
    </location>
    <ligand>
        <name>spermidine</name>
        <dbReference type="ChEBI" id="CHEBI:57834"/>
    </ligand>
</feature>
<dbReference type="SUPFAM" id="SSF53850">
    <property type="entry name" value="Periplasmic binding protein-like II"/>
    <property type="match status" value="1"/>
</dbReference>
<dbReference type="PRINTS" id="PR00909">
    <property type="entry name" value="SPERMDNBNDNG"/>
</dbReference>
<name>A0A2L2X6U3_9FIRM</name>
<protein>
    <submittedName>
        <fullName evidence="6">ABC transporter, periplasmic spermidine putrescine-binding protein PotD</fullName>
    </submittedName>
</protein>
<evidence type="ECO:0000313" key="6">
    <source>
        <dbReference type="EMBL" id="GBF31859.1"/>
    </source>
</evidence>
<evidence type="ECO:0000256" key="4">
    <source>
        <dbReference type="ARBA" id="ARBA00022764"/>
    </source>
</evidence>
<dbReference type="PIRSF" id="PIRSF019574">
    <property type="entry name" value="Periplasmic_polyamine_BP"/>
    <property type="match status" value="1"/>
</dbReference>
<feature type="binding site" evidence="5">
    <location>
        <position position="65"/>
    </location>
    <ligand>
        <name>spermidine</name>
        <dbReference type="ChEBI" id="CHEBI:57834"/>
    </ligand>
</feature>
<keyword evidence="4" id="KW-0574">Periplasm</keyword>
<keyword evidence="3" id="KW-0732">Signal</keyword>
<evidence type="ECO:0000313" key="7">
    <source>
        <dbReference type="Proteomes" id="UP000239549"/>
    </source>
</evidence>
<dbReference type="CDD" id="cd13590">
    <property type="entry name" value="PBP2_PotD_PotF_like"/>
    <property type="match status" value="1"/>
</dbReference>
<comment type="caution">
    <text evidence="6">The sequence shown here is derived from an EMBL/GenBank/DDBJ whole genome shotgun (WGS) entry which is preliminary data.</text>
</comment>
<evidence type="ECO:0000256" key="2">
    <source>
        <dbReference type="ARBA" id="ARBA00022448"/>
    </source>
</evidence>
<dbReference type="PANTHER" id="PTHR30222">
    <property type="entry name" value="SPERMIDINE/PUTRESCINE-BINDING PERIPLASMIC PROTEIN"/>
    <property type="match status" value="1"/>
</dbReference>
<dbReference type="Pfam" id="PF13416">
    <property type="entry name" value="SBP_bac_8"/>
    <property type="match status" value="1"/>
</dbReference>
<dbReference type="InterPro" id="IPR001188">
    <property type="entry name" value="Sperm_putr-bd"/>
</dbReference>
<dbReference type="PANTHER" id="PTHR30222:SF17">
    <property type="entry name" value="SPERMIDINE_PUTRESCINE-BINDING PERIPLASMIC PROTEIN"/>
    <property type="match status" value="1"/>
</dbReference>
<gene>
    <name evidence="6" type="ORF">DCCM_0043</name>
</gene>